<protein>
    <submittedName>
        <fullName evidence="2">Uncharacterized protein</fullName>
    </submittedName>
</protein>
<evidence type="ECO:0000313" key="3">
    <source>
        <dbReference type="Proteomes" id="UP000235371"/>
    </source>
</evidence>
<dbReference type="GeneID" id="36590829"/>
<dbReference type="RefSeq" id="XP_024740240.1">
    <property type="nucleotide sequence ID" value="XM_024882752.1"/>
</dbReference>
<organism evidence="2 3">
    <name type="scientific">Hyaloscypha bicolor E</name>
    <dbReference type="NCBI Taxonomy" id="1095630"/>
    <lineage>
        <taxon>Eukaryota</taxon>
        <taxon>Fungi</taxon>
        <taxon>Dikarya</taxon>
        <taxon>Ascomycota</taxon>
        <taxon>Pezizomycotina</taxon>
        <taxon>Leotiomycetes</taxon>
        <taxon>Helotiales</taxon>
        <taxon>Hyaloscyphaceae</taxon>
        <taxon>Hyaloscypha</taxon>
        <taxon>Hyaloscypha bicolor</taxon>
    </lineage>
</organism>
<proteinExistence type="predicted"/>
<reference evidence="2 3" key="1">
    <citation type="submission" date="2016-04" db="EMBL/GenBank/DDBJ databases">
        <title>A degradative enzymes factory behind the ericoid mycorrhizal symbiosis.</title>
        <authorList>
            <consortium name="DOE Joint Genome Institute"/>
            <person name="Martino E."/>
            <person name="Morin E."/>
            <person name="Grelet G."/>
            <person name="Kuo A."/>
            <person name="Kohler A."/>
            <person name="Daghino S."/>
            <person name="Barry K."/>
            <person name="Choi C."/>
            <person name="Cichocki N."/>
            <person name="Clum A."/>
            <person name="Copeland A."/>
            <person name="Hainaut M."/>
            <person name="Haridas S."/>
            <person name="Labutti K."/>
            <person name="Lindquist E."/>
            <person name="Lipzen A."/>
            <person name="Khouja H.-R."/>
            <person name="Murat C."/>
            <person name="Ohm R."/>
            <person name="Olson A."/>
            <person name="Spatafora J."/>
            <person name="Veneault-Fourrey C."/>
            <person name="Henrissat B."/>
            <person name="Grigoriev I."/>
            <person name="Martin F."/>
            <person name="Perotto S."/>
        </authorList>
    </citation>
    <scope>NUCLEOTIDE SEQUENCE [LARGE SCALE GENOMIC DNA]</scope>
    <source>
        <strain evidence="2 3">E</strain>
    </source>
</reference>
<feature type="region of interest" description="Disordered" evidence="1">
    <location>
        <begin position="82"/>
        <end position="142"/>
    </location>
</feature>
<evidence type="ECO:0000313" key="2">
    <source>
        <dbReference type="EMBL" id="PMD63336.1"/>
    </source>
</evidence>
<dbReference type="Proteomes" id="UP000235371">
    <property type="component" value="Unassembled WGS sequence"/>
</dbReference>
<accession>A0A2J6TK16</accession>
<evidence type="ECO:0000256" key="1">
    <source>
        <dbReference type="SAM" id="MobiDB-lite"/>
    </source>
</evidence>
<dbReference type="AlphaFoldDB" id="A0A2J6TK16"/>
<dbReference type="InParanoid" id="A0A2J6TK16"/>
<keyword evidence="3" id="KW-1185">Reference proteome</keyword>
<gene>
    <name evidence="2" type="ORF">K444DRAFT_627059</name>
</gene>
<sequence>MATWVFLLSSNPCCVGRPRSEVWKRPQQQKSGRSQQVDENATREIEEVFAGRLVLSEVSGYAWKLYDGTKAVRDKGRKIRAKQAAEAQSKTDTLEMKPNDSFFSLRPKSKRHEMGIGVEDPSLSRTLMPKSNDRTPLSTNVV</sequence>
<dbReference type="EMBL" id="KZ613782">
    <property type="protein sequence ID" value="PMD63336.1"/>
    <property type="molecule type" value="Genomic_DNA"/>
</dbReference>
<name>A0A2J6TK16_9HELO</name>